<comment type="caution">
    <text evidence="2">The sequence shown here is derived from an EMBL/GenBank/DDBJ whole genome shotgun (WGS) entry which is preliminary data.</text>
</comment>
<dbReference type="InterPro" id="IPR010982">
    <property type="entry name" value="Lambda_DNA-bd_dom_sf"/>
</dbReference>
<dbReference type="CDD" id="cd00093">
    <property type="entry name" value="HTH_XRE"/>
    <property type="match status" value="1"/>
</dbReference>
<protein>
    <recommendedName>
        <fullName evidence="1">HTH cro/C1-type domain-containing protein</fullName>
    </recommendedName>
</protein>
<name>A0A9X0J6I1_LACJH</name>
<gene>
    <name evidence="2" type="ORF">AYJ53_08160</name>
</gene>
<dbReference type="OrthoDB" id="2313589at2"/>
<sequence>MPIEEKLESAKKQMEQDFKIALIRKNMTQAELADLLNLSRSQVNKAIKGGTNKSDVEVRKKIYKFLGME</sequence>
<evidence type="ECO:0000313" key="3">
    <source>
        <dbReference type="Proteomes" id="UP000070346"/>
    </source>
</evidence>
<proteinExistence type="predicted"/>
<dbReference type="PROSITE" id="PS50943">
    <property type="entry name" value="HTH_CROC1"/>
    <property type="match status" value="1"/>
</dbReference>
<dbReference type="GO" id="GO:0003677">
    <property type="term" value="F:DNA binding"/>
    <property type="evidence" value="ECO:0007669"/>
    <property type="project" value="InterPro"/>
</dbReference>
<dbReference type="Proteomes" id="UP000070346">
    <property type="component" value="Unassembled WGS sequence"/>
</dbReference>
<evidence type="ECO:0000259" key="1">
    <source>
        <dbReference type="PROSITE" id="PS50943"/>
    </source>
</evidence>
<organism evidence="2 3">
    <name type="scientific">Lactobacillus johnsonii</name>
    <dbReference type="NCBI Taxonomy" id="33959"/>
    <lineage>
        <taxon>Bacteria</taxon>
        <taxon>Bacillati</taxon>
        <taxon>Bacillota</taxon>
        <taxon>Bacilli</taxon>
        <taxon>Lactobacillales</taxon>
        <taxon>Lactobacillaceae</taxon>
        <taxon>Lactobacillus</taxon>
    </lineage>
</organism>
<dbReference type="AlphaFoldDB" id="A0A9X0J6I1"/>
<dbReference type="SUPFAM" id="SSF47413">
    <property type="entry name" value="lambda repressor-like DNA-binding domains"/>
    <property type="match status" value="1"/>
</dbReference>
<dbReference type="Gene3D" id="1.10.260.40">
    <property type="entry name" value="lambda repressor-like DNA-binding domains"/>
    <property type="match status" value="1"/>
</dbReference>
<dbReference type="InterPro" id="IPR001387">
    <property type="entry name" value="Cro/C1-type_HTH"/>
</dbReference>
<reference evidence="2 3" key="1">
    <citation type="submission" date="2016-02" db="EMBL/GenBank/DDBJ databases">
        <title>Complete Genome Sequences of Lactobacillus johnsonii Strain W1.</title>
        <authorList>
            <person name="Sun Y."/>
            <person name="Wu X."/>
        </authorList>
    </citation>
    <scope>NUCLEOTIDE SEQUENCE [LARGE SCALE GENOMIC DNA]</scope>
    <source>
        <strain evidence="2 3">W1</strain>
    </source>
</reference>
<accession>A0A9X0J6I1</accession>
<dbReference type="RefSeq" id="WP_061400378.1">
    <property type="nucleotide sequence ID" value="NZ_LSNG01000031.1"/>
</dbReference>
<feature type="domain" description="HTH cro/C1-type" evidence="1">
    <location>
        <begin position="18"/>
        <end position="45"/>
    </location>
</feature>
<dbReference type="Pfam" id="PF01381">
    <property type="entry name" value="HTH_3"/>
    <property type="match status" value="1"/>
</dbReference>
<evidence type="ECO:0000313" key="2">
    <source>
        <dbReference type="EMBL" id="KXN75986.1"/>
    </source>
</evidence>
<dbReference type="EMBL" id="LSNG01000031">
    <property type="protein sequence ID" value="KXN75986.1"/>
    <property type="molecule type" value="Genomic_DNA"/>
</dbReference>